<keyword evidence="1" id="KW-0695">RNA-directed DNA polymerase</keyword>
<comment type="caution">
    <text evidence="1">The sequence shown here is derived from an EMBL/GenBank/DDBJ whole genome shotgun (WGS) entry which is preliminary data.</text>
</comment>
<reference evidence="1 2" key="1">
    <citation type="journal article" date="2018" name="Sci. Rep.">
        <title>Genomic signatures of local adaptation to the degree of environmental predictability in rotifers.</title>
        <authorList>
            <person name="Franch-Gras L."/>
            <person name="Hahn C."/>
            <person name="Garcia-Roger E.M."/>
            <person name="Carmona M.J."/>
            <person name="Serra M."/>
            <person name="Gomez A."/>
        </authorList>
    </citation>
    <scope>NUCLEOTIDE SEQUENCE [LARGE SCALE GENOMIC DNA]</scope>
    <source>
        <strain evidence="1">HYR1</strain>
    </source>
</reference>
<organism evidence="1 2">
    <name type="scientific">Brachionus plicatilis</name>
    <name type="common">Marine rotifer</name>
    <name type="synonym">Brachionus muelleri</name>
    <dbReference type="NCBI Taxonomy" id="10195"/>
    <lineage>
        <taxon>Eukaryota</taxon>
        <taxon>Metazoa</taxon>
        <taxon>Spiralia</taxon>
        <taxon>Gnathifera</taxon>
        <taxon>Rotifera</taxon>
        <taxon>Eurotatoria</taxon>
        <taxon>Monogononta</taxon>
        <taxon>Pseudotrocha</taxon>
        <taxon>Ploima</taxon>
        <taxon>Brachionidae</taxon>
        <taxon>Brachionus</taxon>
    </lineage>
</organism>
<dbReference type="AlphaFoldDB" id="A0A3M7RLY7"/>
<evidence type="ECO:0000313" key="2">
    <source>
        <dbReference type="Proteomes" id="UP000276133"/>
    </source>
</evidence>
<keyword evidence="1" id="KW-0808">Transferase</keyword>
<dbReference type="GO" id="GO:0003964">
    <property type="term" value="F:RNA-directed DNA polymerase activity"/>
    <property type="evidence" value="ECO:0007669"/>
    <property type="project" value="UniProtKB-KW"/>
</dbReference>
<dbReference type="Proteomes" id="UP000276133">
    <property type="component" value="Unassembled WGS sequence"/>
</dbReference>
<dbReference type="EMBL" id="REGN01003126">
    <property type="protein sequence ID" value="RNA24407.1"/>
    <property type="molecule type" value="Genomic_DNA"/>
</dbReference>
<accession>A0A3M7RLY7</accession>
<name>A0A3M7RLY7_BRAPC</name>
<gene>
    <name evidence="1" type="ORF">BpHYR1_040190</name>
</gene>
<evidence type="ECO:0000313" key="1">
    <source>
        <dbReference type="EMBL" id="RNA24407.1"/>
    </source>
</evidence>
<keyword evidence="1" id="KW-0548">Nucleotidyltransferase</keyword>
<proteinExistence type="predicted"/>
<dbReference type="OrthoDB" id="6152956at2759"/>
<keyword evidence="2" id="KW-1185">Reference proteome</keyword>
<protein>
    <submittedName>
        <fullName evidence="1">RNA-directed DNA polymerase from mobile element jockey-like</fullName>
    </submittedName>
</protein>
<sequence length="97" mass="11011">MTNTLDLVITEGRERVYELEQGKLLGDAESGNVSISWCYGLAAGNIKGETNKRFTSNKYNYRRGDYKGMNEYLRGKDWETLFSGAGVQEKYEILLGE</sequence>